<dbReference type="GO" id="GO:0070831">
    <property type="term" value="P:basement membrane assembly"/>
    <property type="evidence" value="ECO:0007669"/>
    <property type="project" value="TreeGrafter"/>
</dbReference>
<dbReference type="Gene3D" id="2.10.25.10">
    <property type="entry name" value="Laminin"/>
    <property type="match status" value="11"/>
</dbReference>
<feature type="domain" description="Laminin EGF-like" evidence="16">
    <location>
        <begin position="874"/>
        <end position="923"/>
    </location>
</feature>
<dbReference type="GO" id="GO:0043256">
    <property type="term" value="C:laminin complex"/>
    <property type="evidence" value="ECO:0007669"/>
    <property type="project" value="TreeGrafter"/>
</dbReference>
<feature type="disulfide bond" evidence="12">
    <location>
        <begin position="1086"/>
        <end position="1098"/>
    </location>
</feature>
<feature type="domain" description="Laminin EGF-like" evidence="16">
    <location>
        <begin position="283"/>
        <end position="346"/>
    </location>
</feature>
<dbReference type="Gene3D" id="2.60.120.260">
    <property type="entry name" value="Galactose-binding domain-like"/>
    <property type="match status" value="1"/>
</dbReference>
<feature type="disulfide bond" evidence="12">
    <location>
        <begin position="1155"/>
        <end position="1164"/>
    </location>
</feature>
<dbReference type="GO" id="GO:0009888">
    <property type="term" value="P:tissue development"/>
    <property type="evidence" value="ECO:0007669"/>
    <property type="project" value="TreeGrafter"/>
</dbReference>
<dbReference type="GO" id="GO:0030054">
    <property type="term" value="C:cell junction"/>
    <property type="evidence" value="ECO:0007669"/>
    <property type="project" value="UniProtKB-ARBA"/>
</dbReference>
<comment type="subcellular location">
    <subcellularLocation>
        <location evidence="1">Secreted</location>
        <location evidence="1">Extracellular space</location>
        <location evidence="1">Extracellular matrix</location>
        <location evidence="1">Basement membrane</location>
    </subcellularLocation>
</comment>
<dbReference type="GO" id="GO:0034446">
    <property type="term" value="P:substrate adhesion-dependent cell spreading"/>
    <property type="evidence" value="ECO:0007669"/>
    <property type="project" value="TreeGrafter"/>
</dbReference>
<feature type="disulfide bond" evidence="12">
    <location>
        <begin position="801"/>
        <end position="810"/>
    </location>
</feature>
<dbReference type="FunFam" id="2.10.25.10:FF:000065">
    <property type="entry name" value="Laminin subunit beta 1"/>
    <property type="match status" value="1"/>
</dbReference>
<feature type="compositionally biased region" description="Polar residues" evidence="14">
    <location>
        <begin position="1620"/>
        <end position="1633"/>
    </location>
</feature>
<feature type="chain" id="PRO_5019717687" description="Laminin subunit beta-1" evidence="15">
    <location>
        <begin position="22"/>
        <end position="1780"/>
    </location>
</feature>
<evidence type="ECO:0000256" key="15">
    <source>
        <dbReference type="SAM" id="SignalP"/>
    </source>
</evidence>
<feature type="domain" description="Laminin IV type B" evidence="17">
    <location>
        <begin position="560"/>
        <end position="774"/>
    </location>
</feature>
<feature type="disulfide bond" evidence="12">
    <location>
        <begin position="849"/>
        <end position="858"/>
    </location>
</feature>
<keyword evidence="6" id="KW-0084">Basement membrane</keyword>
<feature type="disulfide bond" evidence="12">
    <location>
        <begin position="1058"/>
        <end position="1067"/>
    </location>
</feature>
<evidence type="ECO:0000256" key="12">
    <source>
        <dbReference type="PROSITE-ProRule" id="PRU00460"/>
    </source>
</evidence>
<dbReference type="PANTHER" id="PTHR10574:SF375">
    <property type="entry name" value="LAMININ SUBUNIT BETA-1"/>
    <property type="match status" value="1"/>
</dbReference>
<dbReference type="FunFam" id="2.10.25.10:FF:000388">
    <property type="entry name" value="Laminin subunit alpha"/>
    <property type="match status" value="1"/>
</dbReference>
<feature type="disulfide bond" evidence="12">
    <location>
        <begin position="312"/>
        <end position="321"/>
    </location>
</feature>
<evidence type="ECO:0008006" key="21">
    <source>
        <dbReference type="Google" id="ProtNLM"/>
    </source>
</evidence>
<feature type="disulfide bond" evidence="12">
    <location>
        <begin position="828"/>
        <end position="840"/>
    </location>
</feature>
<proteinExistence type="predicted"/>
<evidence type="ECO:0000256" key="6">
    <source>
        <dbReference type="ARBA" id="ARBA00022869"/>
    </source>
</evidence>
<evidence type="ECO:0000256" key="5">
    <source>
        <dbReference type="ARBA" id="ARBA00022737"/>
    </source>
</evidence>
<dbReference type="FunFam" id="2.10.25.10:FF:000280">
    <property type="entry name" value="Laminin subunit beta 4"/>
    <property type="match status" value="1"/>
</dbReference>
<evidence type="ECO:0000256" key="2">
    <source>
        <dbReference type="ARBA" id="ARBA00022525"/>
    </source>
</evidence>
<dbReference type="SMART" id="SM00136">
    <property type="entry name" value="LamNT"/>
    <property type="match status" value="1"/>
</dbReference>
<keyword evidence="5" id="KW-0677">Repeat</keyword>
<feature type="domain" description="Laminin EGF-like" evidence="16">
    <location>
        <begin position="1134"/>
        <end position="1180"/>
    </location>
</feature>
<keyword evidence="9 12" id="KW-1015">Disulfide bond</keyword>
<dbReference type="FunFam" id="2.60.120.260:FF:000010">
    <property type="entry name" value="Laminin subunit beta 1"/>
    <property type="match status" value="1"/>
</dbReference>
<dbReference type="InterPro" id="IPR050440">
    <property type="entry name" value="Laminin/Netrin_ECM"/>
</dbReference>
<dbReference type="GO" id="GO:0009887">
    <property type="term" value="P:animal organ morphogenesis"/>
    <property type="evidence" value="ECO:0007669"/>
    <property type="project" value="TreeGrafter"/>
</dbReference>
<dbReference type="Pfam" id="PF00055">
    <property type="entry name" value="Laminin_N"/>
    <property type="match status" value="1"/>
</dbReference>
<evidence type="ECO:0000259" key="16">
    <source>
        <dbReference type="PROSITE" id="PS50027"/>
    </source>
</evidence>
<keyword evidence="4 15" id="KW-0732">Signal</keyword>
<dbReference type="Pfam" id="PF21199">
    <property type="entry name" value="LAMININ_IV_B"/>
    <property type="match status" value="1"/>
</dbReference>
<evidence type="ECO:0000259" key="18">
    <source>
        <dbReference type="PROSITE" id="PS51117"/>
    </source>
</evidence>
<feature type="disulfide bond" evidence="12">
    <location>
        <begin position="1107"/>
        <end position="1116"/>
    </location>
</feature>
<feature type="disulfide bond" evidence="12">
    <location>
        <begin position="492"/>
        <end position="501"/>
    </location>
</feature>
<dbReference type="Pfam" id="PF24973">
    <property type="entry name" value="EGF_LMN_ATRN"/>
    <property type="match status" value="2"/>
</dbReference>
<dbReference type="FunFam" id="2.10.25.10:FF:000130">
    <property type="entry name" value="Laminin subunit beta 1"/>
    <property type="match status" value="1"/>
</dbReference>
<feature type="domain" description="Laminin N-terminal" evidence="18">
    <location>
        <begin position="39"/>
        <end position="282"/>
    </location>
</feature>
<dbReference type="Pfam" id="PF00053">
    <property type="entry name" value="EGF_laminin"/>
    <property type="match status" value="11"/>
</dbReference>
<feature type="domain" description="Laminin EGF-like" evidence="16">
    <location>
        <begin position="1035"/>
        <end position="1085"/>
    </location>
</feature>
<accession>A0A482XRH6</accession>
<dbReference type="PROSITE" id="PS01248">
    <property type="entry name" value="EGF_LAM_1"/>
    <property type="match status" value="5"/>
</dbReference>
<dbReference type="SMART" id="SM00180">
    <property type="entry name" value="EGF_Lam"/>
    <property type="match status" value="13"/>
</dbReference>
<dbReference type="InterPro" id="IPR008211">
    <property type="entry name" value="Laminin_N"/>
</dbReference>
<feature type="disulfide bond" evidence="12">
    <location>
        <begin position="1136"/>
        <end position="1153"/>
    </location>
</feature>
<evidence type="ECO:0000256" key="14">
    <source>
        <dbReference type="SAM" id="MobiDB-lite"/>
    </source>
</evidence>
<dbReference type="FunFam" id="2.10.25.10:FF:000101">
    <property type="entry name" value="Laminin subunit beta 1"/>
    <property type="match status" value="1"/>
</dbReference>
<dbReference type="GO" id="GO:0016477">
    <property type="term" value="P:cell migration"/>
    <property type="evidence" value="ECO:0007669"/>
    <property type="project" value="TreeGrafter"/>
</dbReference>
<dbReference type="SUPFAM" id="SSF57196">
    <property type="entry name" value="EGF/Laminin"/>
    <property type="match status" value="13"/>
</dbReference>
<feature type="domain" description="Laminin EGF-like" evidence="16">
    <location>
        <begin position="1086"/>
        <end position="1133"/>
    </location>
</feature>
<dbReference type="Proteomes" id="UP000291343">
    <property type="component" value="Unassembled WGS sequence"/>
</dbReference>
<dbReference type="InterPro" id="IPR002049">
    <property type="entry name" value="LE_dom"/>
</dbReference>
<dbReference type="FunFam" id="2.10.25.10:FF:000135">
    <property type="entry name" value="Laminin subunit beta 4"/>
    <property type="match status" value="2"/>
</dbReference>
<dbReference type="InterPro" id="IPR056863">
    <property type="entry name" value="LMN_ATRN_NET-like_EGF"/>
</dbReference>
<feature type="disulfide bond" evidence="12">
    <location>
        <begin position="504"/>
        <end position="518"/>
    </location>
</feature>
<dbReference type="SMR" id="A0A482XRH6"/>
<protein>
    <recommendedName>
        <fullName evidence="21">Laminin subunit beta-1</fullName>
    </recommendedName>
</protein>
<evidence type="ECO:0000256" key="8">
    <source>
        <dbReference type="ARBA" id="ARBA00023054"/>
    </source>
</evidence>
<feature type="disulfide bond" evidence="12">
    <location>
        <begin position="893"/>
        <end position="902"/>
    </location>
</feature>
<evidence type="ECO:0000256" key="1">
    <source>
        <dbReference type="ARBA" id="ARBA00004302"/>
    </source>
</evidence>
<feature type="disulfide bond" evidence="12">
    <location>
        <begin position="440"/>
        <end position="449"/>
    </location>
</feature>
<evidence type="ECO:0000256" key="13">
    <source>
        <dbReference type="SAM" id="Coils"/>
    </source>
</evidence>
<feature type="domain" description="Laminin EGF-like" evidence="16">
    <location>
        <begin position="347"/>
        <end position="409"/>
    </location>
</feature>
<dbReference type="FunFam" id="2.10.25.10:FF:000011">
    <property type="entry name" value="Cadherin EGF LAG seven-pass G-type receptor"/>
    <property type="match status" value="2"/>
</dbReference>
<feature type="signal peptide" evidence="15">
    <location>
        <begin position="1"/>
        <end position="21"/>
    </location>
</feature>
<feature type="domain" description="Laminin EGF-like" evidence="16">
    <location>
        <begin position="780"/>
        <end position="827"/>
    </location>
</feature>
<dbReference type="CDD" id="cd00055">
    <property type="entry name" value="EGF_Lam"/>
    <property type="match status" value="13"/>
</dbReference>
<evidence type="ECO:0000256" key="9">
    <source>
        <dbReference type="ARBA" id="ARBA00023157"/>
    </source>
</evidence>
<dbReference type="InterPro" id="IPR013015">
    <property type="entry name" value="Laminin_IV_B"/>
</dbReference>
<dbReference type="InterPro" id="IPR000742">
    <property type="entry name" value="EGF"/>
</dbReference>
<organism evidence="19 20">
    <name type="scientific">Laodelphax striatellus</name>
    <name type="common">Small brown planthopper</name>
    <name type="synonym">Delphax striatella</name>
    <dbReference type="NCBI Taxonomy" id="195883"/>
    <lineage>
        <taxon>Eukaryota</taxon>
        <taxon>Metazoa</taxon>
        <taxon>Ecdysozoa</taxon>
        <taxon>Arthropoda</taxon>
        <taxon>Hexapoda</taxon>
        <taxon>Insecta</taxon>
        <taxon>Pterygota</taxon>
        <taxon>Neoptera</taxon>
        <taxon>Paraneoptera</taxon>
        <taxon>Hemiptera</taxon>
        <taxon>Auchenorrhyncha</taxon>
        <taxon>Fulgoroidea</taxon>
        <taxon>Delphacidae</taxon>
        <taxon>Criomorphinae</taxon>
        <taxon>Laodelphax</taxon>
    </lineage>
</organism>
<feature type="coiled-coil region" evidence="13">
    <location>
        <begin position="1370"/>
        <end position="1397"/>
    </location>
</feature>
<gene>
    <name evidence="19" type="ORF">LSTR_LSTR013839</name>
</gene>
<sequence length="1780" mass="198291">MPRLRWLAVGLLILLTSSVRAPRPYGRADHISSRKSLCDKSSCYPASGNLLIGREKRLWASSTCGMDKEEKYCIVSHLEEKKKCFRCDSRPKPGNENSFLSHRIENIVTHSHPVNPRKATWWQAENGKENVTIQLDLEAEFHFTHLIITFKTFRPAAMLIERSYDFGKSWKVYRYFAQNCDESFPGVSKESQKTLTDVVCDSRYSSVAPSNDGEVILRVLPPNLHHLYDDPYSPDVQNLLKMTNLRINFTKLHTLGDDLLDNREEIQQKYYYAVREMVVRGSCSCYGHASKCLPQDGSEDSNPEMVHGKCECTHNTQGLNCEECKEFYNDLPWKPAIEKQTNACKECNCNGHSRRCHFDQNVYEMTGYVSGGVCDGCLHNTVGRNCEQCMPQFYYDPIRNFNESDACQPCNCNRDGSIDGGICDGASRTSDGIIPGNCHCKANVMGLKCDSCKVGYWNFDPENPEGCEKCTCNTMGTAGNEGCDVITGECVCKPFVIGRDCNQCLPEYWQLSESPEGCQPCNCDVGGSYDNNCDVITGQCRCRPHISGRTCSEPEQTFFSPDLDFLTYEAEVANCTTENCQMTIREPFRDGQKSTWTGTGFMRAHENTELVFDIDNIKTSMDYDLVIRYEPQFPGQWDDVKVTVEREEPVDPNGPCSNSRPQDDEKEVYLPAVSNNVVATPPVCLEAGKKYKVRLLFKHFGNYVDKPTASILVDSITLIPRVENIPFFVSSPQNQHRLNEYEHYRCREAFLHVNRGDIPKICDQYNYNVGVYVFDGANSCNCDRTGSLSTLCDEHGGKCQCKTNVVGRTCNQCAPGTYGFGPEGCKACDCDSVGALDNFCDVHSGQCQCRAQTYGRSCDQCQPGSWNYPNCQRCQCNGHADTCHPHTGACIDCEAATMGHNCERCLDGYYGDPRLGIDIHCRPCPCPGSAESGHSYASRCALDARTQDVVCECHEGYAGSRCDVCADNYFGNPELVGGSCQSCNCSNNIDISRPGNCQPHTGECLNCLFNTEGFNCQYCKPNFYGDATTQTCKECVCDILGTDAKQGYCDRVTGQCPCLPNVIGQKCDQCKPNHWKIASGTGCEPCDCDPTGSDEQQCNQFDGQCTCKDGFGGRQCNQCQTNYWGDPNEQCHPCECNPEGSATLQCHQQNGTCVCMMGIGGAKCDQCARGYVGNSPQCSTCGECFDNWDSILNSLNDETIRVIDAAKEIKRTGASGAYTKEFESMENHLKDVKQLLQNTTKSSIDLGTLENDVLAYRENFTDLIDELDDVNKLFDNTTQRIYISNLALANLRNKTLFLENAAKSLKDNATLLQESNVEGALNLTREAQKSSQAIQRDGLEIQQKTANAERQCKRTENLVGRSSKQFLQTQKGNQETLETLSNELTRFEQEVPVLNSQVCGKNGDPCDSLCGGAGCGHCGGLGCDEGAVTKAEKALSFANDAEKHIHDKESNAEELFRGISQAKDDIYATHQLTEAAHNTTLDVKEQSEHAVNRSINVADKLESFLNAPRSTPAEIRHLATDVLSKNIHLKPEQIRDISRQINESISSRTDITTILDDTSDDLFKANERKREADEAKKSALKILEIARNVSNVLSDAKEAQSKAEQAIERASSDISAAKSDLTQTGSETQEAQQKANETVVQVSKLQDKLKMLQSEFLKNEKDAKEVGEGVKVVELKVENAQEKAADLKMAFYNANDTLQQRSQDFELARKKAQETLEKANNLSYLTNRKLMDLKNAQSTFNEQKERLENLSKQLDMMNSKMQQHLNSITVKSDYFRNCLN</sequence>
<name>A0A482XRH6_LAOST</name>
<dbReference type="CDD" id="cd06503">
    <property type="entry name" value="ATP-synt_Fo_b"/>
    <property type="match status" value="1"/>
</dbReference>
<keyword evidence="2" id="KW-0964">Secreted</keyword>
<feature type="domain" description="Laminin EGF-like" evidence="16">
    <location>
        <begin position="828"/>
        <end position="873"/>
    </location>
</feature>
<dbReference type="PROSITE" id="PS51117">
    <property type="entry name" value="LAMININ_NTER"/>
    <property type="match status" value="1"/>
</dbReference>
<evidence type="ECO:0000313" key="20">
    <source>
        <dbReference type="Proteomes" id="UP000291343"/>
    </source>
</evidence>
<dbReference type="Gene3D" id="2.170.300.10">
    <property type="entry name" value="Tie2 ligand-binding domain superfamily"/>
    <property type="match status" value="1"/>
</dbReference>
<dbReference type="PROSITE" id="PS51116">
    <property type="entry name" value="LAMININ_IVB"/>
    <property type="match status" value="1"/>
</dbReference>
<dbReference type="STRING" id="195883.A0A482XRH6"/>
<comment type="caution">
    <text evidence="19">The sequence shown here is derived from an EMBL/GenBank/DDBJ whole genome shotgun (WGS) entry which is preliminary data.</text>
</comment>
<feature type="domain" description="Laminin EGF-like" evidence="16">
    <location>
        <begin position="983"/>
        <end position="1034"/>
    </location>
</feature>
<dbReference type="EMBL" id="QKKF02001039">
    <property type="protein sequence ID" value="RZF48755.1"/>
    <property type="molecule type" value="Genomic_DNA"/>
</dbReference>
<keyword evidence="11 12" id="KW-0424">Laminin EGF-like domain</keyword>
<feature type="disulfide bond" evidence="12">
    <location>
        <begin position="1007"/>
        <end position="1016"/>
    </location>
</feature>
<evidence type="ECO:0000256" key="10">
    <source>
        <dbReference type="ARBA" id="ARBA00023180"/>
    </source>
</evidence>
<dbReference type="GO" id="GO:0007411">
    <property type="term" value="P:axon guidance"/>
    <property type="evidence" value="ECO:0007669"/>
    <property type="project" value="TreeGrafter"/>
</dbReference>
<dbReference type="InParanoid" id="A0A482XRH6"/>
<feature type="region of interest" description="Disordered" evidence="14">
    <location>
        <begin position="1604"/>
        <end position="1633"/>
    </location>
</feature>
<feature type="disulfide bond" evidence="12">
    <location>
        <begin position="1134"/>
        <end position="1146"/>
    </location>
</feature>
<feature type="disulfide bond" evidence="12">
    <location>
        <begin position="377"/>
        <end position="386"/>
    </location>
</feature>
<comment type="caution">
    <text evidence="12">Lacks conserved residue(s) required for the propagation of feature annotation.</text>
</comment>
<keyword evidence="3" id="KW-0272">Extracellular matrix</keyword>
<feature type="disulfide bond" evidence="12">
    <location>
        <begin position="830"/>
        <end position="847"/>
    </location>
</feature>
<evidence type="ECO:0000256" key="7">
    <source>
        <dbReference type="ARBA" id="ARBA00022889"/>
    </source>
</evidence>
<dbReference type="FunFam" id="2.10.25.10:FF:000138">
    <property type="entry name" value="Laminin subunit beta 1"/>
    <property type="match status" value="1"/>
</dbReference>
<evidence type="ECO:0000259" key="17">
    <source>
        <dbReference type="PROSITE" id="PS51116"/>
    </source>
</evidence>
<evidence type="ECO:0000256" key="4">
    <source>
        <dbReference type="ARBA" id="ARBA00022729"/>
    </source>
</evidence>
<evidence type="ECO:0000313" key="19">
    <source>
        <dbReference type="EMBL" id="RZF48755.1"/>
    </source>
</evidence>
<feature type="domain" description="Laminin EGF-like" evidence="16">
    <location>
        <begin position="470"/>
        <end position="520"/>
    </location>
</feature>
<keyword evidence="7" id="KW-0130">Cell adhesion</keyword>
<dbReference type="OrthoDB" id="5985440at2759"/>
<keyword evidence="20" id="KW-1185">Reference proteome</keyword>
<keyword evidence="10" id="KW-0325">Glycoprotein</keyword>
<dbReference type="PANTHER" id="PTHR10574">
    <property type="entry name" value="NETRIN/LAMININ-RELATED"/>
    <property type="match status" value="1"/>
</dbReference>
<feature type="disulfide bond" evidence="12">
    <location>
        <begin position="782"/>
        <end position="799"/>
    </location>
</feature>
<evidence type="ECO:0000256" key="3">
    <source>
        <dbReference type="ARBA" id="ARBA00022530"/>
    </source>
</evidence>
<keyword evidence="8 13" id="KW-0175">Coiled coil</keyword>
<dbReference type="FunFam" id="2.10.25.10:FF:000145">
    <property type="entry name" value="Laminin subunit beta 1"/>
    <property type="match status" value="1"/>
</dbReference>
<feature type="disulfide bond" evidence="12">
    <location>
        <begin position="780"/>
        <end position="792"/>
    </location>
</feature>
<evidence type="ECO:0000256" key="11">
    <source>
        <dbReference type="ARBA" id="ARBA00023292"/>
    </source>
</evidence>
<dbReference type="PRINTS" id="PR00011">
    <property type="entry name" value="EGFLAMININ"/>
</dbReference>
<dbReference type="FunCoup" id="A0A482XRH6">
    <property type="interactions" value="55"/>
</dbReference>
<dbReference type="SMART" id="SM00181">
    <property type="entry name" value="EGF"/>
    <property type="match status" value="7"/>
</dbReference>
<dbReference type="PROSITE" id="PS50027">
    <property type="entry name" value="EGF_LAM_2"/>
    <property type="match status" value="11"/>
</dbReference>
<feature type="domain" description="Laminin EGF-like" evidence="16">
    <location>
        <begin position="410"/>
        <end position="469"/>
    </location>
</feature>
<feature type="disulfide bond" evidence="12">
    <location>
        <begin position="1088"/>
        <end position="1105"/>
    </location>
</feature>
<dbReference type="FunFam" id="2.170.300.10:FF:000001">
    <property type="entry name" value="Laminin subunit beta-1"/>
    <property type="match status" value="1"/>
</dbReference>
<reference evidence="19 20" key="1">
    <citation type="journal article" date="2017" name="Gigascience">
        <title>Genome sequence of the small brown planthopper, Laodelphax striatellus.</title>
        <authorList>
            <person name="Zhu J."/>
            <person name="Jiang F."/>
            <person name="Wang X."/>
            <person name="Yang P."/>
            <person name="Bao Y."/>
            <person name="Zhao W."/>
            <person name="Wang W."/>
            <person name="Lu H."/>
            <person name="Wang Q."/>
            <person name="Cui N."/>
            <person name="Li J."/>
            <person name="Chen X."/>
            <person name="Luo L."/>
            <person name="Yu J."/>
            <person name="Kang L."/>
            <person name="Cui F."/>
        </authorList>
    </citation>
    <scope>NUCLEOTIDE SEQUENCE [LARGE SCALE GENOMIC DNA]</scope>
    <source>
        <strain evidence="19">Lst14</strain>
    </source>
</reference>